<sequence>MKRIRSFGFWAFTPNSSALCPKQNKQNLILFLAKLQSSAEDCNDVEKGEKDINPPNPLYTKGAEKNPPNPLYTKGVITKSPQLSKMGAGNKSPPCIRGIKGV</sequence>
<dbReference type="Proteomes" id="UP000228896">
    <property type="component" value="Unassembled WGS sequence"/>
</dbReference>
<proteinExistence type="predicted"/>
<accession>A0A2M7DKC6</accession>
<evidence type="ECO:0000256" key="1">
    <source>
        <dbReference type="SAM" id="MobiDB-lite"/>
    </source>
</evidence>
<dbReference type="EMBL" id="PETS01000146">
    <property type="protein sequence ID" value="PIV50206.1"/>
    <property type="molecule type" value="Genomic_DNA"/>
</dbReference>
<dbReference type="AlphaFoldDB" id="A0A2M7DKC6"/>
<reference evidence="3" key="1">
    <citation type="submission" date="2017-09" db="EMBL/GenBank/DDBJ databases">
        <title>Depth-based differentiation of microbial function through sediment-hosted aquifers and enrichment of novel symbionts in the deep terrestrial subsurface.</title>
        <authorList>
            <person name="Probst A.J."/>
            <person name="Ladd B."/>
            <person name="Jarett J.K."/>
            <person name="Geller-Mcgrath D.E."/>
            <person name="Sieber C.M.K."/>
            <person name="Emerson J.B."/>
            <person name="Anantharaman K."/>
            <person name="Thomas B.C."/>
            <person name="Malmstrom R."/>
            <person name="Stieglmeier M."/>
            <person name="Klingl A."/>
            <person name="Woyke T."/>
            <person name="Ryan C.M."/>
            <person name="Banfield J.F."/>
        </authorList>
    </citation>
    <scope>NUCLEOTIDE SEQUENCE [LARGE SCALE GENOMIC DNA]</scope>
</reference>
<organism evidence="2 3">
    <name type="scientific">Candidatus Falkowbacteria bacterium CG02_land_8_20_14_3_00_36_14</name>
    <dbReference type="NCBI Taxonomy" id="1974560"/>
    <lineage>
        <taxon>Bacteria</taxon>
        <taxon>Candidatus Falkowiibacteriota</taxon>
    </lineage>
</organism>
<protein>
    <submittedName>
        <fullName evidence="2">Uncharacterized protein</fullName>
    </submittedName>
</protein>
<evidence type="ECO:0000313" key="3">
    <source>
        <dbReference type="Proteomes" id="UP000228896"/>
    </source>
</evidence>
<gene>
    <name evidence="2" type="ORF">COS18_05705</name>
</gene>
<name>A0A2M7DKC6_9BACT</name>
<comment type="caution">
    <text evidence="2">The sequence shown here is derived from an EMBL/GenBank/DDBJ whole genome shotgun (WGS) entry which is preliminary data.</text>
</comment>
<feature type="region of interest" description="Disordered" evidence="1">
    <location>
        <begin position="45"/>
        <end position="76"/>
    </location>
</feature>
<evidence type="ECO:0000313" key="2">
    <source>
        <dbReference type="EMBL" id="PIV50206.1"/>
    </source>
</evidence>